<dbReference type="VEuPathDB" id="MicrosporidiaDB:CWI36_3441p0010"/>
<organism evidence="2 3">
    <name type="scientific">Hamiltosporidium magnivora</name>
    <dbReference type="NCBI Taxonomy" id="148818"/>
    <lineage>
        <taxon>Eukaryota</taxon>
        <taxon>Fungi</taxon>
        <taxon>Fungi incertae sedis</taxon>
        <taxon>Microsporidia</taxon>
        <taxon>Dubosqiidae</taxon>
        <taxon>Hamiltosporidium</taxon>
    </lineage>
</organism>
<dbReference type="AlphaFoldDB" id="A0A4Q9KRF1"/>
<keyword evidence="3" id="KW-1185">Reference proteome</keyword>
<evidence type="ECO:0000256" key="1">
    <source>
        <dbReference type="SAM" id="MobiDB-lite"/>
    </source>
</evidence>
<proteinExistence type="predicted"/>
<reference evidence="2 3" key="1">
    <citation type="submission" date="2017-12" db="EMBL/GenBank/DDBJ databases">
        <authorList>
            <person name="Pombert J.-F."/>
            <person name="Haag K.L."/>
            <person name="Ebert D."/>
        </authorList>
    </citation>
    <scope>NUCLEOTIDE SEQUENCE [LARGE SCALE GENOMIC DNA]</scope>
    <source>
        <strain evidence="2">BE-OM-2</strain>
    </source>
</reference>
<protein>
    <submittedName>
        <fullName evidence="2">Uncharacterized protein</fullName>
    </submittedName>
</protein>
<feature type="compositionally biased region" description="Polar residues" evidence="1">
    <location>
        <begin position="131"/>
        <end position="145"/>
    </location>
</feature>
<name>A0A4Q9KRF1_9MICR</name>
<evidence type="ECO:0000313" key="2">
    <source>
        <dbReference type="EMBL" id="TBT96690.1"/>
    </source>
</evidence>
<comment type="caution">
    <text evidence="2">The sequence shown here is derived from an EMBL/GenBank/DDBJ whole genome shotgun (WGS) entry which is preliminary data.</text>
</comment>
<feature type="non-terminal residue" evidence="2">
    <location>
        <position position="173"/>
    </location>
</feature>
<evidence type="ECO:0000313" key="3">
    <source>
        <dbReference type="Proteomes" id="UP000291404"/>
    </source>
</evidence>
<sequence>MFLPVCFLNLKEISEKIWRLYIQSMLNTTKLSFFFLYLLTIGFLRPLRCIRISLNFMNGKYDESIVSCHASSYNPINFYNKVDSHVLEIDMTYNNNKIFSEPDIAMSIDTNQKNNIIGDQNMKSDTRVESQNDSSDASSNEDLNNNMYYEGEGVEYQNNLQTLKATNITDKES</sequence>
<accession>A0A4Q9KRF1</accession>
<dbReference type="Proteomes" id="UP000291404">
    <property type="component" value="Unassembled WGS sequence"/>
</dbReference>
<dbReference type="VEuPathDB" id="MicrosporidiaDB:CWI39_0097p0010"/>
<gene>
    <name evidence="2" type="ORF">CWI36_3441p0010</name>
</gene>
<dbReference type="EMBL" id="PITI01003441">
    <property type="protein sequence ID" value="TBT96690.1"/>
    <property type="molecule type" value="Genomic_DNA"/>
</dbReference>
<feature type="region of interest" description="Disordered" evidence="1">
    <location>
        <begin position="117"/>
        <end position="145"/>
    </location>
</feature>